<proteinExistence type="inferred from homology"/>
<evidence type="ECO:0000256" key="1">
    <source>
        <dbReference type="ARBA" id="ARBA00009856"/>
    </source>
</evidence>
<dbReference type="PANTHER" id="PTHR28626:SF3">
    <property type="entry name" value="SRR1-LIKE PROTEIN"/>
    <property type="match status" value="1"/>
</dbReference>
<evidence type="ECO:0000259" key="2">
    <source>
        <dbReference type="Pfam" id="PF07985"/>
    </source>
</evidence>
<dbReference type="AlphaFoldDB" id="A0A8T0EUI5"/>
<organism evidence="3 4">
    <name type="scientific">Argiope bruennichi</name>
    <name type="common">Wasp spider</name>
    <name type="synonym">Aranea bruennichi</name>
    <dbReference type="NCBI Taxonomy" id="94029"/>
    <lineage>
        <taxon>Eukaryota</taxon>
        <taxon>Metazoa</taxon>
        <taxon>Ecdysozoa</taxon>
        <taxon>Arthropoda</taxon>
        <taxon>Chelicerata</taxon>
        <taxon>Arachnida</taxon>
        <taxon>Araneae</taxon>
        <taxon>Araneomorphae</taxon>
        <taxon>Entelegynae</taxon>
        <taxon>Araneoidea</taxon>
        <taxon>Araneidae</taxon>
        <taxon>Argiope</taxon>
    </lineage>
</organism>
<feature type="domain" description="SRR1-like" evidence="2">
    <location>
        <begin position="97"/>
        <end position="259"/>
    </location>
</feature>
<reference evidence="3" key="1">
    <citation type="journal article" date="2020" name="bioRxiv">
        <title>Chromosome-level reference genome of the European wasp spider Argiope bruennichi: a resource for studies on range expansion and evolutionary adaptation.</title>
        <authorList>
            <person name="Sheffer M.M."/>
            <person name="Hoppe A."/>
            <person name="Krehenwinkel H."/>
            <person name="Uhl G."/>
            <person name="Kuss A.W."/>
            <person name="Jensen L."/>
            <person name="Jensen C."/>
            <person name="Gillespie R.G."/>
            <person name="Hoff K.J."/>
            <person name="Prost S."/>
        </authorList>
    </citation>
    <scope>NUCLEOTIDE SEQUENCE</scope>
</reference>
<protein>
    <submittedName>
        <fullName evidence="3">SRR1-like protein like</fullName>
    </submittedName>
</protein>
<dbReference type="GO" id="GO:0005634">
    <property type="term" value="C:nucleus"/>
    <property type="evidence" value="ECO:0007669"/>
    <property type="project" value="TreeGrafter"/>
</dbReference>
<comment type="caution">
    <text evidence="3">The sequence shown here is derived from an EMBL/GenBank/DDBJ whole genome shotgun (WGS) entry which is preliminary data.</text>
</comment>
<dbReference type="GO" id="GO:0005737">
    <property type="term" value="C:cytoplasm"/>
    <property type="evidence" value="ECO:0007669"/>
    <property type="project" value="TreeGrafter"/>
</dbReference>
<keyword evidence="4" id="KW-1185">Reference proteome</keyword>
<evidence type="ECO:0000313" key="4">
    <source>
        <dbReference type="Proteomes" id="UP000807504"/>
    </source>
</evidence>
<dbReference type="InterPro" id="IPR012942">
    <property type="entry name" value="SRR1-like"/>
</dbReference>
<sequence length="291" mass="34176">MNSNKSPDEDGFITVKYKGRKYIKCVTPSELSSRYQQLETTNVVFDKKKFESIVEDVRNSNFFMNFKENILCTLNNFYRNVESDCHDNFIHDVEALSMNDNKMLDIVCYGLGHFASCLTARYQLAFLINLKDILSPRIIYVFDPVFSNEEKRVLKIFGLTVLKENEEGKRTVLNRTIFFMPHCDLYLYNNLLWANWSKDSLSKLIIIGNSFQGYLLHRTEKNLKEEAIYVNYASKFVREVKIVNNFKFLDIFNNLSLHCFHINALNEVPVKIWNDNIEPISDDYEIIKNVC</sequence>
<comment type="similarity">
    <text evidence="1">Belongs to the SRR1 family.</text>
</comment>
<dbReference type="Proteomes" id="UP000807504">
    <property type="component" value="Unassembled WGS sequence"/>
</dbReference>
<evidence type="ECO:0000313" key="3">
    <source>
        <dbReference type="EMBL" id="KAF8781421.1"/>
    </source>
</evidence>
<dbReference type="Pfam" id="PF07985">
    <property type="entry name" value="SRR1"/>
    <property type="match status" value="1"/>
</dbReference>
<accession>A0A8T0EUI5</accession>
<dbReference type="InterPro" id="IPR040044">
    <property type="entry name" value="SRR1L"/>
</dbReference>
<dbReference type="PANTHER" id="PTHR28626">
    <property type="entry name" value="SRR1-LIKE PROTEIN"/>
    <property type="match status" value="1"/>
</dbReference>
<dbReference type="EMBL" id="JABXBU010001863">
    <property type="protein sequence ID" value="KAF8781421.1"/>
    <property type="molecule type" value="Genomic_DNA"/>
</dbReference>
<name>A0A8T0EUI5_ARGBR</name>
<reference evidence="3" key="2">
    <citation type="submission" date="2020-06" db="EMBL/GenBank/DDBJ databases">
        <authorList>
            <person name="Sheffer M."/>
        </authorList>
    </citation>
    <scope>NUCLEOTIDE SEQUENCE</scope>
</reference>
<gene>
    <name evidence="3" type="ORF">HNY73_011815</name>
</gene>